<evidence type="ECO:0000313" key="1">
    <source>
        <dbReference type="EMBL" id="EGV91494.1"/>
    </source>
</evidence>
<organism evidence="1 2">
    <name type="scientific">Cricetulus griseus</name>
    <name type="common">Chinese hamster</name>
    <name type="synonym">Cricetulus barabensis griseus</name>
    <dbReference type="NCBI Taxonomy" id="10029"/>
    <lineage>
        <taxon>Eukaryota</taxon>
        <taxon>Metazoa</taxon>
        <taxon>Chordata</taxon>
        <taxon>Craniata</taxon>
        <taxon>Vertebrata</taxon>
        <taxon>Euteleostomi</taxon>
        <taxon>Mammalia</taxon>
        <taxon>Eutheria</taxon>
        <taxon>Euarchontoglires</taxon>
        <taxon>Glires</taxon>
        <taxon>Rodentia</taxon>
        <taxon>Myomorpha</taxon>
        <taxon>Muroidea</taxon>
        <taxon>Cricetidae</taxon>
        <taxon>Cricetinae</taxon>
        <taxon>Cricetulus</taxon>
    </lineage>
</organism>
<dbReference type="EMBL" id="JH009840">
    <property type="protein sequence ID" value="EGV91494.1"/>
    <property type="molecule type" value="Genomic_DNA"/>
</dbReference>
<dbReference type="AlphaFoldDB" id="G3IPB0"/>
<name>G3IPB0_CRIGR</name>
<gene>
    <name evidence="1" type="ORF">I79_025816</name>
</gene>
<evidence type="ECO:0000313" key="2">
    <source>
        <dbReference type="Proteomes" id="UP000001075"/>
    </source>
</evidence>
<accession>G3IPB0</accession>
<sequence>MQEQPDYPWGEADVKAADLHREGPPGAFAHMPLHMGLLSSGKNSETYTGRCTLPGSESVSTCHLTAQNPNTFIYGMETIPLCKRFALLLHVLLEIHQITDF</sequence>
<protein>
    <submittedName>
        <fullName evidence="1">Uncharacterized protein</fullName>
    </submittedName>
</protein>
<reference evidence="2" key="1">
    <citation type="journal article" date="2011" name="Nat. Biotechnol.">
        <title>The genomic sequence of the Chinese hamster ovary (CHO)-K1 cell line.</title>
        <authorList>
            <person name="Xu X."/>
            <person name="Nagarajan H."/>
            <person name="Lewis N.E."/>
            <person name="Pan S."/>
            <person name="Cai Z."/>
            <person name="Liu X."/>
            <person name="Chen W."/>
            <person name="Xie M."/>
            <person name="Wang W."/>
            <person name="Hammond S."/>
            <person name="Andersen M.R."/>
            <person name="Neff N."/>
            <person name="Passarelli B."/>
            <person name="Koh W."/>
            <person name="Fan H.C."/>
            <person name="Wang J."/>
            <person name="Gui Y."/>
            <person name="Lee K.H."/>
            <person name="Betenbaugh M.J."/>
            <person name="Quake S.R."/>
            <person name="Famili I."/>
            <person name="Palsson B.O."/>
            <person name="Wang J."/>
        </authorList>
    </citation>
    <scope>NUCLEOTIDE SEQUENCE [LARGE SCALE GENOMIC DNA]</scope>
    <source>
        <strain evidence="2">CHO K1 cell line</strain>
    </source>
</reference>
<dbReference type="InParanoid" id="G3IPB0"/>
<proteinExistence type="predicted"/>
<dbReference type="Proteomes" id="UP000001075">
    <property type="component" value="Unassembled WGS sequence"/>
</dbReference>